<dbReference type="PROSITE" id="PS51649">
    <property type="entry name" value="NPH3"/>
    <property type="match status" value="1"/>
</dbReference>
<dbReference type="AlphaFoldDB" id="A0ABD2YTF4"/>
<gene>
    <name evidence="4" type="ORF">ACH5RR_029277</name>
</gene>
<evidence type="ECO:0000256" key="1">
    <source>
        <dbReference type="ARBA" id="ARBA00022786"/>
    </source>
</evidence>
<comment type="similarity">
    <text evidence="2">Belongs to the NPH3 family.</text>
</comment>
<evidence type="ECO:0000313" key="5">
    <source>
        <dbReference type="Proteomes" id="UP001630127"/>
    </source>
</evidence>
<name>A0ABD2YTF4_9GENT</name>
<reference evidence="4 5" key="1">
    <citation type="submission" date="2024-11" db="EMBL/GenBank/DDBJ databases">
        <title>A near-complete genome assembly of Cinchona calisaya.</title>
        <authorList>
            <person name="Lian D.C."/>
            <person name="Zhao X.W."/>
            <person name="Wei L."/>
        </authorList>
    </citation>
    <scope>NUCLEOTIDE SEQUENCE [LARGE SCALE GENOMIC DNA]</scope>
    <source>
        <tissue evidence="4">Nenye</tissue>
    </source>
</reference>
<evidence type="ECO:0000259" key="3">
    <source>
        <dbReference type="PROSITE" id="PS51649"/>
    </source>
</evidence>
<accession>A0ABD2YTF4</accession>
<comment type="caution">
    <text evidence="4">The sequence shown here is derived from an EMBL/GenBank/DDBJ whole genome shotgun (WGS) entry which is preliminary data.</text>
</comment>
<dbReference type="Proteomes" id="UP001630127">
    <property type="component" value="Unassembled WGS sequence"/>
</dbReference>
<dbReference type="Pfam" id="PF03000">
    <property type="entry name" value="NPH3"/>
    <property type="match status" value="1"/>
</dbReference>
<dbReference type="PANTHER" id="PTHR32370">
    <property type="entry name" value="OS12G0117600 PROTEIN"/>
    <property type="match status" value="1"/>
</dbReference>
<evidence type="ECO:0000256" key="2">
    <source>
        <dbReference type="PROSITE-ProRule" id="PRU00982"/>
    </source>
</evidence>
<dbReference type="EMBL" id="JBJUIK010000012">
    <property type="protein sequence ID" value="KAL3509876.1"/>
    <property type="molecule type" value="Genomic_DNA"/>
</dbReference>
<proteinExistence type="inferred from homology"/>
<evidence type="ECO:0000313" key="4">
    <source>
        <dbReference type="EMBL" id="KAL3509876.1"/>
    </source>
</evidence>
<keyword evidence="1" id="KW-0833">Ubl conjugation pathway</keyword>
<keyword evidence="5" id="KW-1185">Reference proteome</keyword>
<dbReference type="InterPro" id="IPR027356">
    <property type="entry name" value="NPH3_dom"/>
</dbReference>
<feature type="domain" description="NPH3" evidence="3">
    <location>
        <begin position="1"/>
        <end position="85"/>
    </location>
</feature>
<sequence>MSTFISIAELSIAVSEAIHGSSDGIYRAIDIYFDTHRYLTESEREEICKLLDCNKMSLEACEHAAQNERLPLRVVEQVLFVVQLQMRETIRKKVQGSD</sequence>
<protein>
    <recommendedName>
        <fullName evidence="3">NPH3 domain-containing protein</fullName>
    </recommendedName>
</protein>
<organism evidence="4 5">
    <name type="scientific">Cinchona calisaya</name>
    <dbReference type="NCBI Taxonomy" id="153742"/>
    <lineage>
        <taxon>Eukaryota</taxon>
        <taxon>Viridiplantae</taxon>
        <taxon>Streptophyta</taxon>
        <taxon>Embryophyta</taxon>
        <taxon>Tracheophyta</taxon>
        <taxon>Spermatophyta</taxon>
        <taxon>Magnoliopsida</taxon>
        <taxon>eudicotyledons</taxon>
        <taxon>Gunneridae</taxon>
        <taxon>Pentapetalae</taxon>
        <taxon>asterids</taxon>
        <taxon>lamiids</taxon>
        <taxon>Gentianales</taxon>
        <taxon>Rubiaceae</taxon>
        <taxon>Cinchonoideae</taxon>
        <taxon>Cinchoneae</taxon>
        <taxon>Cinchona</taxon>
    </lineage>
</organism>
<dbReference type="InterPro" id="IPR043454">
    <property type="entry name" value="NPH3/RPT2-like"/>
</dbReference>